<reference evidence="2" key="1">
    <citation type="submission" date="2020-04" db="EMBL/GenBank/DDBJ databases">
        <authorList>
            <person name="Chiriac C."/>
            <person name="Salcher M."/>
            <person name="Ghai R."/>
            <person name="Kavagutti S V."/>
        </authorList>
    </citation>
    <scope>NUCLEOTIDE SEQUENCE</scope>
</reference>
<evidence type="ECO:0000313" key="2">
    <source>
        <dbReference type="EMBL" id="CAB4154857.1"/>
    </source>
</evidence>
<proteinExistence type="predicted"/>
<organism evidence="2">
    <name type="scientific">uncultured Caudovirales phage</name>
    <dbReference type="NCBI Taxonomy" id="2100421"/>
    <lineage>
        <taxon>Viruses</taxon>
        <taxon>Duplodnaviria</taxon>
        <taxon>Heunggongvirae</taxon>
        <taxon>Uroviricota</taxon>
        <taxon>Caudoviricetes</taxon>
        <taxon>Peduoviridae</taxon>
        <taxon>Maltschvirus</taxon>
        <taxon>Maltschvirus maltsch</taxon>
    </lineage>
</organism>
<feature type="transmembrane region" description="Helical" evidence="1">
    <location>
        <begin position="45"/>
        <end position="73"/>
    </location>
</feature>
<keyword evidence="1" id="KW-0472">Membrane</keyword>
<evidence type="ECO:0000256" key="1">
    <source>
        <dbReference type="SAM" id="Phobius"/>
    </source>
</evidence>
<feature type="transmembrane region" description="Helical" evidence="1">
    <location>
        <begin position="85"/>
        <end position="104"/>
    </location>
</feature>
<keyword evidence="1" id="KW-1133">Transmembrane helix</keyword>
<sequence length="116" mass="12908">MWIGRLRPYLERLARMGRHIRQSFATRKNHGESGEKVNDNIKARLTFAVTLMVSATLCLSVIGMVSAFLLGLWSKEVDNSEIFKLLSPAFQTIIGGFIGLLAGVKLSHDEEIKHGP</sequence>
<name>A0A6J5N7W1_9CAUD</name>
<accession>A0A6J5N7W1</accession>
<dbReference type="EMBL" id="LR796614">
    <property type="protein sequence ID" value="CAB4154857.1"/>
    <property type="molecule type" value="Genomic_DNA"/>
</dbReference>
<gene>
    <name evidence="2" type="ORF">UFOVP654_36</name>
</gene>
<keyword evidence="1" id="KW-0812">Transmembrane</keyword>
<protein>
    <submittedName>
        <fullName evidence="2">Uncharacterized protein</fullName>
    </submittedName>
</protein>